<organism evidence="1 2">
    <name type="scientific">Araneus ventricosus</name>
    <name type="common">Orbweaver spider</name>
    <name type="synonym">Epeira ventricosa</name>
    <dbReference type="NCBI Taxonomy" id="182803"/>
    <lineage>
        <taxon>Eukaryota</taxon>
        <taxon>Metazoa</taxon>
        <taxon>Ecdysozoa</taxon>
        <taxon>Arthropoda</taxon>
        <taxon>Chelicerata</taxon>
        <taxon>Arachnida</taxon>
        <taxon>Araneae</taxon>
        <taxon>Araneomorphae</taxon>
        <taxon>Entelegynae</taxon>
        <taxon>Araneoidea</taxon>
        <taxon>Araneidae</taxon>
        <taxon>Araneus</taxon>
    </lineage>
</organism>
<reference evidence="1 2" key="1">
    <citation type="journal article" date="2019" name="Sci. Rep.">
        <title>Orb-weaving spider Araneus ventricosus genome elucidates the spidroin gene catalogue.</title>
        <authorList>
            <person name="Kono N."/>
            <person name="Nakamura H."/>
            <person name="Ohtoshi R."/>
            <person name="Moran D.A.P."/>
            <person name="Shinohara A."/>
            <person name="Yoshida Y."/>
            <person name="Fujiwara M."/>
            <person name="Mori M."/>
            <person name="Tomita M."/>
            <person name="Arakawa K."/>
        </authorList>
    </citation>
    <scope>NUCLEOTIDE SEQUENCE [LARGE SCALE GENOMIC DNA]</scope>
</reference>
<dbReference type="Proteomes" id="UP000499080">
    <property type="component" value="Unassembled WGS sequence"/>
</dbReference>
<dbReference type="AlphaFoldDB" id="A0A4Y2DM27"/>
<proteinExistence type="predicted"/>
<sequence>MGPYWSPRHRQIPPRPLLCSSSEAKVEIESPTAGNENRKQALEGLRRGSDFLKGPLHFPSCAPLTTRPATSLCGRRLLAVSPPLSFADTAPSLVILRQPVFAILFK</sequence>
<comment type="caution">
    <text evidence="1">The sequence shown here is derived from an EMBL/GenBank/DDBJ whole genome shotgun (WGS) entry which is preliminary data.</text>
</comment>
<dbReference type="EMBL" id="BGPR01000385">
    <property type="protein sequence ID" value="GBM17229.1"/>
    <property type="molecule type" value="Genomic_DNA"/>
</dbReference>
<evidence type="ECO:0000313" key="2">
    <source>
        <dbReference type="Proteomes" id="UP000499080"/>
    </source>
</evidence>
<keyword evidence="2" id="KW-1185">Reference proteome</keyword>
<gene>
    <name evidence="1" type="ORF">AVEN_223779_1</name>
</gene>
<evidence type="ECO:0000313" key="1">
    <source>
        <dbReference type="EMBL" id="GBM17229.1"/>
    </source>
</evidence>
<name>A0A4Y2DM27_ARAVE</name>
<protein>
    <submittedName>
        <fullName evidence="1">Uncharacterized protein</fullName>
    </submittedName>
</protein>
<accession>A0A4Y2DM27</accession>